<reference evidence="1 2" key="1">
    <citation type="submission" date="2013-02" db="EMBL/GenBank/DDBJ databases">
        <title>phiNIT1 genome sequensing.</title>
        <authorList>
            <person name="Ozaki T."/>
            <person name="Kaneko J."/>
        </authorList>
    </citation>
    <scope>NUCLEOTIDE SEQUENCE [LARGE SCALE GENOMIC DNA]</scope>
    <source>
        <strain evidence="1">PhiNIT1</strain>
    </source>
</reference>
<gene>
    <name evidence="1" type="primary">orf94</name>
</gene>
<name>S6ATX7_9CAUD</name>
<organism evidence="1 2">
    <name type="scientific">Bacillus phage phiNIT1</name>
    <dbReference type="NCBI Taxonomy" id="207656"/>
    <lineage>
        <taxon>Viruses</taxon>
        <taxon>Duplodnaviria</taxon>
        <taxon>Heunggongvirae</taxon>
        <taxon>Uroviricota</taxon>
        <taxon>Caudoviricetes</taxon>
        <taxon>Herelleviridae</taxon>
        <taxon>Bastillevirinae</taxon>
        <taxon>Nitunavirus</taxon>
        <taxon>Nitunavirus NIT1</taxon>
    </lineage>
</organism>
<dbReference type="KEGG" id="vg:16511382"/>
<dbReference type="EMBL" id="AP013029">
    <property type="protein sequence ID" value="BAN59681.1"/>
    <property type="molecule type" value="Genomic_DNA"/>
</dbReference>
<keyword evidence="2" id="KW-1185">Reference proteome</keyword>
<sequence>MDYKEMKEYISEGNETMLFVDGFDEALLGLVNIAGPSGSYEAALYDKDLCINILMRRDGMTEEEAVEYFEYNIANAYVGRGTPAFARIVPIEEV</sequence>
<evidence type="ECO:0000313" key="2">
    <source>
        <dbReference type="Proteomes" id="UP000014701"/>
    </source>
</evidence>
<accession>S6ATX7</accession>
<dbReference type="Proteomes" id="UP000014701">
    <property type="component" value="Segment"/>
</dbReference>
<dbReference type="OrthoDB" id="26979at10239"/>
<proteinExistence type="predicted"/>
<dbReference type="RefSeq" id="YP_008318449.1">
    <property type="nucleotide sequence ID" value="NC_021856.1"/>
</dbReference>
<dbReference type="GeneID" id="16511382"/>
<protein>
    <submittedName>
        <fullName evidence="1">Uncharacterized protein</fullName>
    </submittedName>
</protein>
<evidence type="ECO:0000313" key="1">
    <source>
        <dbReference type="EMBL" id="BAN59681.1"/>
    </source>
</evidence>